<proteinExistence type="predicted"/>
<gene>
    <name evidence="2" type="ORF">PV05_09187</name>
</gene>
<evidence type="ECO:0000313" key="2">
    <source>
        <dbReference type="EMBL" id="KIW53635.1"/>
    </source>
</evidence>
<evidence type="ECO:0000313" key="3">
    <source>
        <dbReference type="Proteomes" id="UP000054342"/>
    </source>
</evidence>
<sequence length="272" mass="31893">MTTSNNTRGRPAAIEGTHEEPGSRGIYTAMMKVVLTSVSFTEIFIVSDTQVQPSSQSHHDEAHSDEIRELASILDRRNAELARDAVSYQVDVRSRNKQAYPEEIEPIEAHYDNNHNFNFEPEELYRVWHRTNTELHLSTFLVVDISGTVMKCLKIVQREPAAIDQKFWRTHRKLKPEMDTGSHRLRSASRPRSKQQEEGQSGDEESEELMVFMKNSQRLREDCWVDLRTPWSIDWQKEYRFVYCGCLHEESFRKAVTMHLKDYNKMKNRISE</sequence>
<feature type="region of interest" description="Disordered" evidence="1">
    <location>
        <begin position="1"/>
        <end position="22"/>
    </location>
</feature>
<evidence type="ECO:0000256" key="1">
    <source>
        <dbReference type="SAM" id="MobiDB-lite"/>
    </source>
</evidence>
<accession>A0A0D2EG70</accession>
<keyword evidence="3" id="KW-1185">Reference proteome</keyword>
<protein>
    <submittedName>
        <fullName evidence="2">Uncharacterized protein</fullName>
    </submittedName>
</protein>
<dbReference type="GeneID" id="25331095"/>
<dbReference type="OrthoDB" id="4161379at2759"/>
<name>A0A0D2EG70_9EURO</name>
<dbReference type="RefSeq" id="XP_013314219.1">
    <property type="nucleotide sequence ID" value="XM_013458765.1"/>
</dbReference>
<organism evidence="2 3">
    <name type="scientific">Exophiala xenobiotica</name>
    <dbReference type="NCBI Taxonomy" id="348802"/>
    <lineage>
        <taxon>Eukaryota</taxon>
        <taxon>Fungi</taxon>
        <taxon>Dikarya</taxon>
        <taxon>Ascomycota</taxon>
        <taxon>Pezizomycotina</taxon>
        <taxon>Eurotiomycetes</taxon>
        <taxon>Chaetothyriomycetidae</taxon>
        <taxon>Chaetothyriales</taxon>
        <taxon>Herpotrichiellaceae</taxon>
        <taxon>Exophiala</taxon>
    </lineage>
</organism>
<dbReference type="Proteomes" id="UP000054342">
    <property type="component" value="Unassembled WGS sequence"/>
</dbReference>
<dbReference type="AlphaFoldDB" id="A0A0D2EG70"/>
<feature type="compositionally biased region" description="Basic residues" evidence="1">
    <location>
        <begin position="183"/>
        <end position="193"/>
    </location>
</feature>
<dbReference type="EMBL" id="KN847321">
    <property type="protein sequence ID" value="KIW53635.1"/>
    <property type="molecule type" value="Genomic_DNA"/>
</dbReference>
<feature type="region of interest" description="Disordered" evidence="1">
    <location>
        <begin position="178"/>
        <end position="207"/>
    </location>
</feature>
<dbReference type="HOGENOM" id="CLU_1023199_0_0_1"/>
<reference evidence="2 3" key="1">
    <citation type="submission" date="2015-01" db="EMBL/GenBank/DDBJ databases">
        <title>The Genome Sequence of Exophiala xenobiotica CBS118157.</title>
        <authorList>
            <consortium name="The Broad Institute Genomics Platform"/>
            <person name="Cuomo C."/>
            <person name="de Hoog S."/>
            <person name="Gorbushina A."/>
            <person name="Stielow B."/>
            <person name="Teixiera M."/>
            <person name="Abouelleil A."/>
            <person name="Chapman S.B."/>
            <person name="Priest M."/>
            <person name="Young S.K."/>
            <person name="Wortman J."/>
            <person name="Nusbaum C."/>
            <person name="Birren B."/>
        </authorList>
    </citation>
    <scope>NUCLEOTIDE SEQUENCE [LARGE SCALE GENOMIC DNA]</scope>
    <source>
        <strain evidence="2 3">CBS 118157</strain>
    </source>
</reference>